<evidence type="ECO:0000313" key="2">
    <source>
        <dbReference type="Proteomes" id="UP000241473"/>
    </source>
</evidence>
<dbReference type="Proteomes" id="UP000241473">
    <property type="component" value="Unassembled WGS sequence"/>
</dbReference>
<organism evidence="1 2">
    <name type="scientific">Candidatus Marsarchaeota G1 archaeon OSP_C</name>
    <dbReference type="NCBI Taxonomy" id="1978154"/>
    <lineage>
        <taxon>Archaea</taxon>
        <taxon>Candidatus Marsarchaeota</taxon>
        <taxon>Candidatus Marsarchaeota group 1</taxon>
    </lineage>
</organism>
<keyword evidence="1" id="KW-0808">Transferase</keyword>
<accession>A0A2R6AMQ9</accession>
<dbReference type="PANTHER" id="PTHR46638">
    <property type="entry name" value="CORRINOID ADENOSYLTRANSFERASE"/>
    <property type="match status" value="1"/>
</dbReference>
<dbReference type="Gene3D" id="3.40.50.300">
    <property type="entry name" value="P-loop containing nucleotide triphosphate hydrolases"/>
    <property type="match status" value="1"/>
</dbReference>
<dbReference type="SUPFAM" id="SSF52540">
    <property type="entry name" value="P-loop containing nucleoside triphosphate hydrolases"/>
    <property type="match status" value="1"/>
</dbReference>
<protein>
    <submittedName>
        <fullName evidence="1">Cob(I)yrinic acid a,c-diamide adenosyltransferase</fullName>
    </submittedName>
</protein>
<name>A0A2R6AMQ9_9ARCH</name>
<dbReference type="InterPro" id="IPR003724">
    <property type="entry name" value="CblAdoTrfase_CobA"/>
</dbReference>
<comment type="caution">
    <text evidence="1">The sequence shown here is derived from an EMBL/GenBank/DDBJ whole genome shotgun (WGS) entry which is preliminary data.</text>
</comment>
<dbReference type="PIRSF" id="PIRSF015617">
    <property type="entry name" value="Adensltrnsf_CobA"/>
    <property type="match status" value="1"/>
</dbReference>
<gene>
    <name evidence="1" type="ORF">B9Q00_08110</name>
</gene>
<dbReference type="NCBIfam" id="NF004637">
    <property type="entry name" value="PRK05986.1"/>
    <property type="match status" value="1"/>
</dbReference>
<dbReference type="GO" id="GO:0009236">
    <property type="term" value="P:cobalamin biosynthetic process"/>
    <property type="evidence" value="ECO:0007669"/>
    <property type="project" value="InterPro"/>
</dbReference>
<dbReference type="PANTHER" id="PTHR46638:SF1">
    <property type="entry name" value="CORRINOID ADENOSYLTRANSFERASE"/>
    <property type="match status" value="1"/>
</dbReference>
<evidence type="ECO:0000313" key="1">
    <source>
        <dbReference type="EMBL" id="PSN87674.1"/>
    </source>
</evidence>
<dbReference type="EMBL" id="NEXB01000051">
    <property type="protein sequence ID" value="PSN87674.1"/>
    <property type="molecule type" value="Genomic_DNA"/>
</dbReference>
<dbReference type="InterPro" id="IPR027417">
    <property type="entry name" value="P-loop_NTPase"/>
</dbReference>
<sequence length="197" mass="22175">MDGQSNQRSYINLSSLLCVIEREKRGWVIVYTGDGKGKSTAAFGMAIRAVGHGWKVAILQFVKGSWPTGEEKAFALLSERVLFKKLGIGFVTWNPKRPYEEHLEAAKRAWEEAKNVVSSNVYRLVILDEINNATRFGLIPVEEVLSLIDTKPKEVNLVLTGRGADERIIQKADLVTEMKNVKHPFDKGEWARVGIDY</sequence>
<dbReference type="Pfam" id="PF02572">
    <property type="entry name" value="CobA_CobO_BtuR"/>
    <property type="match status" value="1"/>
</dbReference>
<dbReference type="AlphaFoldDB" id="A0A2R6AMQ9"/>
<dbReference type="CDD" id="cd00561">
    <property type="entry name" value="CobA_ACA"/>
    <property type="match status" value="1"/>
</dbReference>
<reference evidence="1 2" key="1">
    <citation type="submission" date="2017-04" db="EMBL/GenBank/DDBJ databases">
        <title>Novel microbial lineages endemic to geothermal iron-oxide mats fill important gaps in the evolutionary history of Archaea.</title>
        <authorList>
            <person name="Jay Z.J."/>
            <person name="Beam J.P."/>
            <person name="Dlakic M."/>
            <person name="Rusch D.B."/>
            <person name="Kozubal M.A."/>
            <person name="Inskeep W.P."/>
        </authorList>
    </citation>
    <scope>NUCLEOTIDE SEQUENCE [LARGE SCALE GENOMIC DNA]</scope>
    <source>
        <strain evidence="1">OSP_C</strain>
    </source>
</reference>
<proteinExistence type="predicted"/>
<dbReference type="GO" id="GO:0008817">
    <property type="term" value="F:corrinoid adenosyltransferase activity"/>
    <property type="evidence" value="ECO:0007669"/>
    <property type="project" value="InterPro"/>
</dbReference>
<dbReference type="GO" id="GO:0005524">
    <property type="term" value="F:ATP binding"/>
    <property type="evidence" value="ECO:0007669"/>
    <property type="project" value="InterPro"/>
</dbReference>
<dbReference type="NCBIfam" id="TIGR00708">
    <property type="entry name" value="cobA"/>
    <property type="match status" value="1"/>
</dbReference>